<protein>
    <submittedName>
        <fullName evidence="1">Uncharacterized protein</fullName>
    </submittedName>
</protein>
<comment type="caution">
    <text evidence="1">The sequence shown here is derived from an EMBL/GenBank/DDBJ whole genome shotgun (WGS) entry which is preliminary data.</text>
</comment>
<reference evidence="1" key="1">
    <citation type="submission" date="2022-10" db="EMBL/GenBank/DDBJ databases">
        <title>Genome Sequence of Xylaria curta.</title>
        <authorList>
            <person name="Buettner E."/>
        </authorList>
    </citation>
    <scope>NUCLEOTIDE SEQUENCE</scope>
    <source>
        <strain evidence="1">Babe10</strain>
    </source>
</reference>
<accession>A0ACC1PMF8</accession>
<evidence type="ECO:0000313" key="2">
    <source>
        <dbReference type="Proteomes" id="UP001143856"/>
    </source>
</evidence>
<dbReference type="EMBL" id="JAPDGR010000125">
    <property type="protein sequence ID" value="KAJ2995656.1"/>
    <property type="molecule type" value="Genomic_DNA"/>
</dbReference>
<proteinExistence type="predicted"/>
<dbReference type="Proteomes" id="UP001143856">
    <property type="component" value="Unassembled WGS sequence"/>
</dbReference>
<sequence length="141" mass="15733">MLPSLQWDTDDIDKWKIDPFQPSDNIGGTLTEESSFIVLFPKYREVYLREAWAGVTKALKNLGIACTLDLVNGSMEVKTVSYFLFAQGHGCAPNGSHTKGFFDFMKARDLIKLLARSVPAPEALRVLQDDVAADVIKIRNL</sequence>
<gene>
    <name evidence="1" type="ORF">NUW58_g1212</name>
</gene>
<organism evidence="1 2">
    <name type="scientific">Xylaria curta</name>
    <dbReference type="NCBI Taxonomy" id="42375"/>
    <lineage>
        <taxon>Eukaryota</taxon>
        <taxon>Fungi</taxon>
        <taxon>Dikarya</taxon>
        <taxon>Ascomycota</taxon>
        <taxon>Pezizomycotina</taxon>
        <taxon>Sordariomycetes</taxon>
        <taxon>Xylariomycetidae</taxon>
        <taxon>Xylariales</taxon>
        <taxon>Xylariaceae</taxon>
        <taxon>Xylaria</taxon>
    </lineage>
</organism>
<name>A0ACC1PMF8_9PEZI</name>
<keyword evidence="2" id="KW-1185">Reference proteome</keyword>
<evidence type="ECO:0000313" key="1">
    <source>
        <dbReference type="EMBL" id="KAJ2995656.1"/>
    </source>
</evidence>